<dbReference type="FunFam" id="1.10.10.10:FF:000001">
    <property type="entry name" value="LysR family transcriptional regulator"/>
    <property type="match status" value="1"/>
</dbReference>
<dbReference type="CDD" id="cd05466">
    <property type="entry name" value="PBP2_LTTR_substrate"/>
    <property type="match status" value="1"/>
</dbReference>
<dbReference type="InterPro" id="IPR005119">
    <property type="entry name" value="LysR_subst-bd"/>
</dbReference>
<evidence type="ECO:0000256" key="3">
    <source>
        <dbReference type="ARBA" id="ARBA00023125"/>
    </source>
</evidence>
<keyword evidence="4" id="KW-0804">Transcription</keyword>
<dbReference type="SUPFAM" id="SSF46785">
    <property type="entry name" value="Winged helix' DNA-binding domain"/>
    <property type="match status" value="1"/>
</dbReference>
<organism evidence="6 7">
    <name type="scientific">Terrisporobacter othiniensis</name>
    <dbReference type="NCBI Taxonomy" id="1577792"/>
    <lineage>
        <taxon>Bacteria</taxon>
        <taxon>Bacillati</taxon>
        <taxon>Bacillota</taxon>
        <taxon>Clostridia</taxon>
        <taxon>Peptostreptococcales</taxon>
        <taxon>Peptostreptococcaceae</taxon>
        <taxon>Terrisporobacter</taxon>
    </lineage>
</organism>
<evidence type="ECO:0000256" key="1">
    <source>
        <dbReference type="ARBA" id="ARBA00009437"/>
    </source>
</evidence>
<dbReference type="PRINTS" id="PR00039">
    <property type="entry name" value="HTHLYSR"/>
</dbReference>
<name>A0A0B3WR76_9FIRM</name>
<dbReference type="OrthoDB" id="1652954at2"/>
<dbReference type="Pfam" id="PF00126">
    <property type="entry name" value="HTH_1"/>
    <property type="match status" value="1"/>
</dbReference>
<comment type="caution">
    <text evidence="6">The sequence shown here is derived from an EMBL/GenBank/DDBJ whole genome shotgun (WGS) entry which is preliminary data.</text>
</comment>
<evidence type="ECO:0000313" key="7">
    <source>
        <dbReference type="Proteomes" id="UP000031189"/>
    </source>
</evidence>
<dbReference type="Proteomes" id="UP000031189">
    <property type="component" value="Unassembled WGS sequence"/>
</dbReference>
<dbReference type="PROSITE" id="PS50931">
    <property type="entry name" value="HTH_LYSR"/>
    <property type="match status" value="1"/>
</dbReference>
<evidence type="ECO:0000256" key="4">
    <source>
        <dbReference type="ARBA" id="ARBA00023163"/>
    </source>
</evidence>
<dbReference type="AlphaFoldDB" id="A0A0B3WR76"/>
<keyword evidence="3" id="KW-0238">DNA-binding</keyword>
<evidence type="ECO:0000256" key="2">
    <source>
        <dbReference type="ARBA" id="ARBA00023015"/>
    </source>
</evidence>
<dbReference type="GO" id="GO:0003700">
    <property type="term" value="F:DNA-binding transcription factor activity"/>
    <property type="evidence" value="ECO:0007669"/>
    <property type="project" value="InterPro"/>
</dbReference>
<dbReference type="InterPro" id="IPR050950">
    <property type="entry name" value="HTH-type_LysR_regulators"/>
</dbReference>
<dbReference type="GO" id="GO:0005829">
    <property type="term" value="C:cytosol"/>
    <property type="evidence" value="ECO:0007669"/>
    <property type="project" value="TreeGrafter"/>
</dbReference>
<dbReference type="InterPro" id="IPR036388">
    <property type="entry name" value="WH-like_DNA-bd_sf"/>
</dbReference>
<dbReference type="EMBL" id="JWHR01000093">
    <property type="protein sequence ID" value="KHS57055.1"/>
    <property type="molecule type" value="Genomic_DNA"/>
</dbReference>
<dbReference type="Gene3D" id="1.10.10.10">
    <property type="entry name" value="Winged helix-like DNA-binding domain superfamily/Winged helix DNA-binding domain"/>
    <property type="match status" value="1"/>
</dbReference>
<dbReference type="PANTHER" id="PTHR30419:SF28">
    <property type="entry name" value="HTH-TYPE TRANSCRIPTIONAL REGULATOR BSDA"/>
    <property type="match status" value="1"/>
</dbReference>
<keyword evidence="2" id="KW-0805">Transcription regulation</keyword>
<dbReference type="SUPFAM" id="SSF53850">
    <property type="entry name" value="Periplasmic binding protein-like II"/>
    <property type="match status" value="1"/>
</dbReference>
<sequence>MTFEQLKSFLAIVKYNHFTLASQELYISQSSISKHIKSLEKELGVELFNRQHRSIKLTDAGEEFYKFAHKSMADYKNILLDMKKYSCEESSSISIGVIDTMVEYGVASLIGDFQMEYPNIQVDLIERSNSKIIEYINESMLNLGFINSHYEHKNILSLHKIIDDELVLVTSKKHPLAGRSSVDIFDTAKEKYICVNGDYYLHNVFLNTWGNLNYFPNTLYIDSQTKTLLALVCENIGITLLPYNVALSYKKNIDNSIHICHLQNSFSANIFLSQLKNRRLSKNETLFKDFAIRWFEKNKISHKLLENK</sequence>
<evidence type="ECO:0000259" key="5">
    <source>
        <dbReference type="PROSITE" id="PS50931"/>
    </source>
</evidence>
<keyword evidence="7" id="KW-1185">Reference proteome</keyword>
<feature type="domain" description="HTH lysR-type" evidence="5">
    <location>
        <begin position="1"/>
        <end position="58"/>
    </location>
</feature>
<dbReference type="RefSeq" id="WP_039679813.1">
    <property type="nucleotide sequence ID" value="NZ_JAWGXO010000003.1"/>
</dbReference>
<dbReference type="PANTHER" id="PTHR30419">
    <property type="entry name" value="HTH-TYPE TRANSCRIPTIONAL REGULATOR YBHD"/>
    <property type="match status" value="1"/>
</dbReference>
<accession>A0A0B3WR76</accession>
<gene>
    <name evidence="6" type="ORF">QX51_10190</name>
</gene>
<dbReference type="Gene3D" id="3.40.190.290">
    <property type="match status" value="1"/>
</dbReference>
<dbReference type="Pfam" id="PF03466">
    <property type="entry name" value="LysR_substrate"/>
    <property type="match status" value="1"/>
</dbReference>
<proteinExistence type="inferred from homology"/>
<protein>
    <recommendedName>
        <fullName evidence="5">HTH lysR-type domain-containing protein</fullName>
    </recommendedName>
</protein>
<reference evidence="6 7" key="1">
    <citation type="submission" date="2014-12" db="EMBL/GenBank/DDBJ databases">
        <title>Draft genome sequence of Terrisporobacter sp. 08-306576, isolated from the blood culture of a bacteremia patient.</title>
        <authorList>
            <person name="Lund L.C."/>
            <person name="Sydenham T.V."/>
            <person name="Hogh S.V."/>
            <person name="Skov M.N."/>
            <person name="Kemp M."/>
            <person name="Justesen U.S."/>
        </authorList>
    </citation>
    <scope>NUCLEOTIDE SEQUENCE [LARGE SCALE GENOMIC DNA]</scope>
    <source>
        <strain evidence="6 7">08-306576</strain>
    </source>
</reference>
<evidence type="ECO:0000313" key="6">
    <source>
        <dbReference type="EMBL" id="KHS57055.1"/>
    </source>
</evidence>
<comment type="similarity">
    <text evidence="1">Belongs to the LysR transcriptional regulatory family.</text>
</comment>
<dbReference type="InterPro" id="IPR000847">
    <property type="entry name" value="LysR_HTH_N"/>
</dbReference>
<dbReference type="InterPro" id="IPR036390">
    <property type="entry name" value="WH_DNA-bd_sf"/>
</dbReference>
<dbReference type="GO" id="GO:0003677">
    <property type="term" value="F:DNA binding"/>
    <property type="evidence" value="ECO:0007669"/>
    <property type="project" value="UniProtKB-KW"/>
</dbReference>